<dbReference type="SUPFAM" id="SSF90257">
    <property type="entry name" value="Myosin rod fragments"/>
    <property type="match status" value="1"/>
</dbReference>
<accession>A0A6J5MMS2</accession>
<keyword evidence="1" id="KW-0175">Coiled coil</keyword>
<name>A0A6J5MMS2_9CAUD</name>
<feature type="region of interest" description="Disordered" evidence="2">
    <location>
        <begin position="1"/>
        <end position="24"/>
    </location>
</feature>
<dbReference type="Gene3D" id="1.10.287.1490">
    <property type="match status" value="1"/>
</dbReference>
<dbReference type="EMBL" id="LR796493">
    <property type="protein sequence ID" value="CAB4147271.1"/>
    <property type="molecule type" value="Genomic_DNA"/>
</dbReference>
<evidence type="ECO:0000256" key="1">
    <source>
        <dbReference type="SAM" id="Coils"/>
    </source>
</evidence>
<gene>
    <name evidence="3" type="ORF">UFOVP510_21</name>
</gene>
<evidence type="ECO:0000256" key="2">
    <source>
        <dbReference type="SAM" id="MobiDB-lite"/>
    </source>
</evidence>
<proteinExistence type="predicted"/>
<reference evidence="3" key="1">
    <citation type="submission" date="2020-04" db="EMBL/GenBank/DDBJ databases">
        <authorList>
            <person name="Chiriac C."/>
            <person name="Salcher M."/>
            <person name="Ghai R."/>
            <person name="Kavagutti S V."/>
        </authorList>
    </citation>
    <scope>NUCLEOTIDE SEQUENCE</scope>
</reference>
<organism evidence="3">
    <name type="scientific">uncultured Caudovirales phage</name>
    <dbReference type="NCBI Taxonomy" id="2100421"/>
    <lineage>
        <taxon>Viruses</taxon>
        <taxon>Duplodnaviria</taxon>
        <taxon>Heunggongvirae</taxon>
        <taxon>Uroviricota</taxon>
        <taxon>Caudoviricetes</taxon>
        <taxon>Peduoviridae</taxon>
        <taxon>Maltschvirus</taxon>
        <taxon>Maltschvirus maltsch</taxon>
    </lineage>
</organism>
<feature type="coiled-coil region" evidence="1">
    <location>
        <begin position="38"/>
        <end position="93"/>
    </location>
</feature>
<protein>
    <submittedName>
        <fullName evidence="3">Uncharacterized protein</fullName>
    </submittedName>
</protein>
<evidence type="ECO:0000313" key="3">
    <source>
        <dbReference type="EMBL" id="CAB4147271.1"/>
    </source>
</evidence>
<sequence>MKPGRLATSSMTPEEELNKATAELSAASASATTLATEVSALTAKVGEAEAKIEALLKDKAEAEAKISALAVDLAVAEDKAKALEASEAKVEKVAARIASECGVAPVAVTPATASSIKSREEALTEMGKINDPGEKQKFFMANQKVLLGL</sequence>